<evidence type="ECO:0000256" key="2">
    <source>
        <dbReference type="ARBA" id="ARBA00009023"/>
    </source>
</evidence>
<evidence type="ECO:0000256" key="3">
    <source>
        <dbReference type="ARBA" id="ARBA00022448"/>
    </source>
</evidence>
<accession>A0ABU5IR93</accession>
<keyword evidence="3" id="KW-0813">Transport</keyword>
<comment type="caution">
    <text evidence="6">The sequence shown here is derived from an EMBL/GenBank/DDBJ whole genome shotgun (WGS) entry which is preliminary data.</text>
</comment>
<feature type="signal peptide" evidence="5">
    <location>
        <begin position="1"/>
        <end position="25"/>
    </location>
</feature>
<name>A0ABU5IR93_9BURK</name>
<dbReference type="CDD" id="cd13679">
    <property type="entry name" value="PBP2_TRAP_YiaO_like"/>
    <property type="match status" value="1"/>
</dbReference>
<evidence type="ECO:0000313" key="7">
    <source>
        <dbReference type="Proteomes" id="UP001293718"/>
    </source>
</evidence>
<dbReference type="PANTHER" id="PTHR33376:SF4">
    <property type="entry name" value="SIALIC ACID-BINDING PERIPLASMIC PROTEIN SIAP"/>
    <property type="match status" value="1"/>
</dbReference>
<dbReference type="RefSeq" id="WP_066336826.1">
    <property type="nucleotide sequence ID" value="NZ_JAXOJX010000113.1"/>
</dbReference>
<evidence type="ECO:0000313" key="6">
    <source>
        <dbReference type="EMBL" id="MDZ5461420.1"/>
    </source>
</evidence>
<dbReference type="Proteomes" id="UP001293718">
    <property type="component" value="Unassembled WGS sequence"/>
</dbReference>
<evidence type="ECO:0000256" key="4">
    <source>
        <dbReference type="ARBA" id="ARBA00022729"/>
    </source>
</evidence>
<comment type="similarity">
    <text evidence="2">Belongs to the bacterial solute-binding protein 7 family.</text>
</comment>
<dbReference type="Gene3D" id="3.40.190.170">
    <property type="entry name" value="Bacterial extracellular solute-binding protein, family 7"/>
    <property type="match status" value="1"/>
</dbReference>
<evidence type="ECO:0000256" key="5">
    <source>
        <dbReference type="SAM" id="SignalP"/>
    </source>
</evidence>
<feature type="chain" id="PRO_5047416188" evidence="5">
    <location>
        <begin position="26"/>
        <end position="344"/>
    </location>
</feature>
<dbReference type="PANTHER" id="PTHR33376">
    <property type="match status" value="1"/>
</dbReference>
<dbReference type="NCBIfam" id="NF037995">
    <property type="entry name" value="TRAP_S1"/>
    <property type="match status" value="1"/>
</dbReference>
<dbReference type="NCBIfam" id="TIGR00787">
    <property type="entry name" value="dctP"/>
    <property type="match status" value="1"/>
</dbReference>
<protein>
    <submittedName>
        <fullName evidence="6">TRAP transporter substrate-binding protein</fullName>
    </submittedName>
</protein>
<comment type="subcellular location">
    <subcellularLocation>
        <location evidence="1">Cell envelope</location>
    </subcellularLocation>
</comment>
<dbReference type="InterPro" id="IPR018389">
    <property type="entry name" value="DctP_fam"/>
</dbReference>
<dbReference type="InterPro" id="IPR004682">
    <property type="entry name" value="TRAP_DctP"/>
</dbReference>
<organism evidence="6 7">
    <name type="scientific">Azohydromonas lata</name>
    <dbReference type="NCBI Taxonomy" id="45677"/>
    <lineage>
        <taxon>Bacteria</taxon>
        <taxon>Pseudomonadati</taxon>
        <taxon>Pseudomonadota</taxon>
        <taxon>Betaproteobacteria</taxon>
        <taxon>Burkholderiales</taxon>
        <taxon>Sphaerotilaceae</taxon>
        <taxon>Azohydromonas</taxon>
    </lineage>
</organism>
<evidence type="ECO:0000256" key="1">
    <source>
        <dbReference type="ARBA" id="ARBA00004196"/>
    </source>
</evidence>
<dbReference type="PIRSF" id="PIRSF006470">
    <property type="entry name" value="DctB"/>
    <property type="match status" value="1"/>
</dbReference>
<reference evidence="6 7" key="1">
    <citation type="submission" date="2023-11" db="EMBL/GenBank/DDBJ databases">
        <title>Draft genome of Azohydromonas lata strain H1 (DSM1123), a polyhydroxyalkanoate producer.</title>
        <authorList>
            <person name="Traversa D."/>
            <person name="D'Addabbo P."/>
            <person name="Pazzani C."/>
            <person name="Manzari C."/>
            <person name="Chiara M."/>
            <person name="Scrascia M."/>
        </authorList>
    </citation>
    <scope>NUCLEOTIDE SEQUENCE [LARGE SCALE GENOMIC DNA]</scope>
    <source>
        <strain evidence="6 7">H1</strain>
    </source>
</reference>
<dbReference type="InterPro" id="IPR038404">
    <property type="entry name" value="TRAP_DctP_sf"/>
</dbReference>
<keyword evidence="7" id="KW-1185">Reference proteome</keyword>
<sequence>MNTLRKALLAALVGAALLPMANAQAADIKERTLKFASAQAADHPFSLGGQRFAELVTAKSGGKMKAKLFTGGTLGGDAQVISSLQGGTVDVTFVSPGLLSTMDKDFGIFYVPMAFNDAREADQLVDGPFGRKLLDKLPAKGLVGLAYWENGFRSITNSKRPIHKWEDLQGLKMRSIQIPIFLDIYKAVDANPVPLAFTELYAALESKAVDGQDNPLPTIETGRFYEVQKYLSLTRIVYDPLVVLFSKKTWDKLGADEQKLLAEAAREATAYQRQVNREAEASMVKSVTAKGMVVNELSAAERDRLRDKLKPVGDAFVKGLDPAVVAEFNAELAKARGASKTAAK</sequence>
<dbReference type="Pfam" id="PF03480">
    <property type="entry name" value="DctP"/>
    <property type="match status" value="1"/>
</dbReference>
<dbReference type="EMBL" id="JAXOJX010000113">
    <property type="protein sequence ID" value="MDZ5461420.1"/>
    <property type="molecule type" value="Genomic_DNA"/>
</dbReference>
<gene>
    <name evidence="6" type="ORF">SM757_33075</name>
</gene>
<proteinExistence type="inferred from homology"/>
<keyword evidence="4 5" id="KW-0732">Signal</keyword>